<evidence type="ECO:0000256" key="1">
    <source>
        <dbReference type="ARBA" id="ARBA00023054"/>
    </source>
</evidence>
<dbReference type="EMBL" id="BAABME010002083">
    <property type="protein sequence ID" value="GAA0152940.1"/>
    <property type="molecule type" value="Genomic_DNA"/>
</dbReference>
<dbReference type="PROSITE" id="PS51774">
    <property type="entry name" value="NAB"/>
    <property type="match status" value="1"/>
</dbReference>
<feature type="domain" description="NAB" evidence="4">
    <location>
        <begin position="21"/>
        <end position="105"/>
    </location>
</feature>
<dbReference type="AlphaFoldDB" id="A0AAV3PNY4"/>
<feature type="coiled-coil region" evidence="3">
    <location>
        <begin position="261"/>
        <end position="288"/>
    </location>
</feature>
<proteinExistence type="inferred from homology"/>
<evidence type="ECO:0000256" key="3">
    <source>
        <dbReference type="SAM" id="Coils"/>
    </source>
</evidence>
<keyword evidence="1 3" id="KW-0175">Coiled coil</keyword>
<protein>
    <recommendedName>
        <fullName evidence="4">NAB domain-containing protein</fullName>
    </recommendedName>
</protein>
<dbReference type="PANTHER" id="PTHR32258:SF26">
    <property type="entry name" value="KINASE INTERACTING (KIP1-LIKE) FAMILY PROTEIN"/>
    <property type="match status" value="1"/>
</dbReference>
<comment type="caution">
    <text evidence="5">The sequence shown here is derived from an EMBL/GenBank/DDBJ whole genome shotgun (WGS) entry which is preliminary data.</text>
</comment>
<comment type="similarity">
    <text evidence="2">Belongs to the NET family.</text>
</comment>
<dbReference type="PANTHER" id="PTHR32258">
    <property type="entry name" value="PROTEIN NETWORKED 4A"/>
    <property type="match status" value="1"/>
</dbReference>
<evidence type="ECO:0000259" key="4">
    <source>
        <dbReference type="PROSITE" id="PS51774"/>
    </source>
</evidence>
<dbReference type="GO" id="GO:0003779">
    <property type="term" value="F:actin binding"/>
    <property type="evidence" value="ECO:0007669"/>
    <property type="project" value="InterPro"/>
</dbReference>
<evidence type="ECO:0000313" key="6">
    <source>
        <dbReference type="Proteomes" id="UP001454036"/>
    </source>
</evidence>
<sequence>MDMETKIKLEEIDGAEGVAPMGLSNNSNRNSLSKPSWLLLTIAELDERIKRLTINIPENESVAHCFGERAEDYYRQRPQLLSLLQDLYNGYISLADRYCQSLSKINKVHRRRFSSPISPLFFTELDQLDGEENGYVNDSDAESSLSFQPPFHSLAATKIDPEMFIADVVMKNVDYDIVVHELNIVVSRGDESSRKIELQKSLLEVLESERLILLTENATMRYRFNALVEENKEMASESLYMKRKAADLARCVLKMREDHRVRLLSRKIEDLQGQIYALEKRNKEYCDQLVKKDENMINQKAKKGKCRESKSGKGDNSGTGLFDVLKGNGDKGSGKKGIKFWDKVKNLDIFLCGPNINSGYC</sequence>
<dbReference type="InterPro" id="IPR051861">
    <property type="entry name" value="NET_actin-binding_domain"/>
</dbReference>
<gene>
    <name evidence="5" type="ORF">LIER_11296</name>
</gene>
<dbReference type="InterPro" id="IPR011684">
    <property type="entry name" value="NAB"/>
</dbReference>
<evidence type="ECO:0000256" key="2">
    <source>
        <dbReference type="ARBA" id="ARBA00038006"/>
    </source>
</evidence>
<keyword evidence="6" id="KW-1185">Reference proteome</keyword>
<dbReference type="Proteomes" id="UP001454036">
    <property type="component" value="Unassembled WGS sequence"/>
</dbReference>
<accession>A0AAV3PNY4</accession>
<reference evidence="5 6" key="1">
    <citation type="submission" date="2024-01" db="EMBL/GenBank/DDBJ databases">
        <title>The complete chloroplast genome sequence of Lithospermum erythrorhizon: insights into the phylogenetic relationship among Boraginaceae species and the maternal lineages of purple gromwells.</title>
        <authorList>
            <person name="Okada T."/>
            <person name="Watanabe K."/>
        </authorList>
    </citation>
    <scope>NUCLEOTIDE SEQUENCE [LARGE SCALE GENOMIC DNA]</scope>
</reference>
<dbReference type="Pfam" id="PF07765">
    <property type="entry name" value="KIP1"/>
    <property type="match status" value="1"/>
</dbReference>
<organism evidence="5 6">
    <name type="scientific">Lithospermum erythrorhizon</name>
    <name type="common">Purple gromwell</name>
    <name type="synonym">Lithospermum officinale var. erythrorhizon</name>
    <dbReference type="NCBI Taxonomy" id="34254"/>
    <lineage>
        <taxon>Eukaryota</taxon>
        <taxon>Viridiplantae</taxon>
        <taxon>Streptophyta</taxon>
        <taxon>Embryophyta</taxon>
        <taxon>Tracheophyta</taxon>
        <taxon>Spermatophyta</taxon>
        <taxon>Magnoliopsida</taxon>
        <taxon>eudicotyledons</taxon>
        <taxon>Gunneridae</taxon>
        <taxon>Pentapetalae</taxon>
        <taxon>asterids</taxon>
        <taxon>lamiids</taxon>
        <taxon>Boraginales</taxon>
        <taxon>Boraginaceae</taxon>
        <taxon>Boraginoideae</taxon>
        <taxon>Lithospermeae</taxon>
        <taxon>Lithospermum</taxon>
    </lineage>
</organism>
<evidence type="ECO:0000313" key="5">
    <source>
        <dbReference type="EMBL" id="GAA0152940.1"/>
    </source>
</evidence>
<name>A0AAV3PNY4_LITER</name>